<comment type="caution">
    <text evidence="2">The sequence shown here is derived from an EMBL/GenBank/DDBJ whole genome shotgun (WGS) entry which is preliminary data.</text>
</comment>
<evidence type="ECO:0000256" key="1">
    <source>
        <dbReference type="SAM" id="SignalP"/>
    </source>
</evidence>
<proteinExistence type="predicted"/>
<accession>A0AA38NR26</accession>
<feature type="signal peptide" evidence="1">
    <location>
        <begin position="1"/>
        <end position="25"/>
    </location>
</feature>
<evidence type="ECO:0000313" key="3">
    <source>
        <dbReference type="Proteomes" id="UP001163798"/>
    </source>
</evidence>
<sequence length="179" mass="20012">MLVFPVMRFASAYLGLIGLLSVARAMPMNQQPSLVSRASHTYIYTDVKFLKEPPPSMANPPSTGADQTLSVVDSVSKDAKDILKSFLSRHADDDHVYQVALKNDYPFNQLGDIIYYSANRRFLIDHKFPDVSEVYGWVLSRKDDQGKFHGFERSQLLPLPSPSETCMTCFGPHTGPPSI</sequence>
<reference evidence="2" key="1">
    <citation type="submission" date="2022-08" db="EMBL/GenBank/DDBJ databases">
        <authorList>
            <consortium name="DOE Joint Genome Institute"/>
            <person name="Min B."/>
            <person name="Riley R."/>
            <person name="Sierra-Patev S."/>
            <person name="Naranjo-Ortiz M."/>
            <person name="Looney B."/>
            <person name="Konkel Z."/>
            <person name="Slot J.C."/>
            <person name="Sakamoto Y."/>
            <person name="Steenwyk J.L."/>
            <person name="Rokas A."/>
            <person name="Carro J."/>
            <person name="Camarero S."/>
            <person name="Ferreira P."/>
            <person name="Molpeceres G."/>
            <person name="Ruiz-Duenas F.J."/>
            <person name="Serrano A."/>
            <person name="Henrissat B."/>
            <person name="Drula E."/>
            <person name="Hughes K.W."/>
            <person name="Mata J.L."/>
            <person name="Ishikawa N.K."/>
            <person name="Vargas-Isla R."/>
            <person name="Ushijima S."/>
            <person name="Smith C.A."/>
            <person name="Ahrendt S."/>
            <person name="Andreopoulos W."/>
            <person name="He G."/>
            <person name="Labutti K."/>
            <person name="Lipzen A."/>
            <person name="Ng V."/>
            <person name="Sandor L."/>
            <person name="Barry K."/>
            <person name="Martinez A.T."/>
            <person name="Xiao Y."/>
            <person name="Gibbons J.G."/>
            <person name="Terashima K."/>
            <person name="Hibbett D.S."/>
            <person name="Grigoriev I.V."/>
        </authorList>
    </citation>
    <scope>NUCLEOTIDE SEQUENCE</scope>
    <source>
        <strain evidence="2">TFB10291</strain>
    </source>
</reference>
<keyword evidence="1" id="KW-0732">Signal</keyword>
<dbReference type="Proteomes" id="UP001163798">
    <property type="component" value="Unassembled WGS sequence"/>
</dbReference>
<protein>
    <submittedName>
        <fullName evidence="2">Uncharacterized protein</fullName>
    </submittedName>
</protein>
<dbReference type="AlphaFoldDB" id="A0AA38NR26"/>
<name>A0AA38NR26_9AGAR</name>
<feature type="chain" id="PRO_5041223046" evidence="1">
    <location>
        <begin position="26"/>
        <end position="179"/>
    </location>
</feature>
<keyword evidence="3" id="KW-1185">Reference proteome</keyword>
<dbReference type="EMBL" id="MU793259">
    <property type="protein sequence ID" value="KAJ3789561.1"/>
    <property type="molecule type" value="Genomic_DNA"/>
</dbReference>
<evidence type="ECO:0000313" key="2">
    <source>
        <dbReference type="EMBL" id="KAJ3789561.1"/>
    </source>
</evidence>
<gene>
    <name evidence="2" type="ORF">GGU10DRAFT_343177</name>
</gene>
<organism evidence="2 3">
    <name type="scientific">Lentinula aff. detonsa</name>
    <dbReference type="NCBI Taxonomy" id="2804958"/>
    <lineage>
        <taxon>Eukaryota</taxon>
        <taxon>Fungi</taxon>
        <taxon>Dikarya</taxon>
        <taxon>Basidiomycota</taxon>
        <taxon>Agaricomycotina</taxon>
        <taxon>Agaricomycetes</taxon>
        <taxon>Agaricomycetidae</taxon>
        <taxon>Agaricales</taxon>
        <taxon>Marasmiineae</taxon>
        <taxon>Omphalotaceae</taxon>
        <taxon>Lentinula</taxon>
    </lineage>
</organism>